<dbReference type="Gene3D" id="3.40.50.300">
    <property type="entry name" value="P-loop containing nucleotide triphosphate hydrolases"/>
    <property type="match status" value="1"/>
</dbReference>
<dbReference type="AlphaFoldDB" id="A0A9D1ECI8"/>
<keyword evidence="4 7" id="KW-0067">ATP-binding</keyword>
<dbReference type="SMART" id="SM00382">
    <property type="entry name" value="AAA"/>
    <property type="match status" value="1"/>
</dbReference>
<dbReference type="Pfam" id="PF00005">
    <property type="entry name" value="ABC_tran"/>
    <property type="match status" value="1"/>
</dbReference>
<evidence type="ECO:0000259" key="6">
    <source>
        <dbReference type="PROSITE" id="PS50893"/>
    </source>
</evidence>
<dbReference type="PANTHER" id="PTHR43335">
    <property type="entry name" value="ABC TRANSPORTER, ATP-BINDING PROTEIN"/>
    <property type="match status" value="1"/>
</dbReference>
<feature type="region of interest" description="Disordered" evidence="5">
    <location>
        <begin position="340"/>
        <end position="362"/>
    </location>
</feature>
<evidence type="ECO:0000313" key="8">
    <source>
        <dbReference type="Proteomes" id="UP000824201"/>
    </source>
</evidence>
<name>A0A9D1ECI8_9FIRM</name>
<protein>
    <submittedName>
        <fullName evidence="7">ABC transporter ATP-binding protein</fullName>
    </submittedName>
</protein>
<reference evidence="7" key="1">
    <citation type="submission" date="2020-10" db="EMBL/GenBank/DDBJ databases">
        <authorList>
            <person name="Gilroy R."/>
        </authorList>
    </citation>
    <scope>NUCLEOTIDE SEQUENCE</scope>
    <source>
        <strain evidence="7">ChiW13-3771</strain>
    </source>
</reference>
<gene>
    <name evidence="7" type="ORF">IAC96_02215</name>
</gene>
<dbReference type="InterPro" id="IPR003593">
    <property type="entry name" value="AAA+_ATPase"/>
</dbReference>
<dbReference type="InterPro" id="IPR003439">
    <property type="entry name" value="ABC_transporter-like_ATP-bd"/>
</dbReference>
<evidence type="ECO:0000256" key="2">
    <source>
        <dbReference type="ARBA" id="ARBA00022448"/>
    </source>
</evidence>
<dbReference type="GO" id="GO:0005524">
    <property type="term" value="F:ATP binding"/>
    <property type="evidence" value="ECO:0007669"/>
    <property type="project" value="UniProtKB-KW"/>
</dbReference>
<evidence type="ECO:0000256" key="1">
    <source>
        <dbReference type="ARBA" id="ARBA00005417"/>
    </source>
</evidence>
<sequence>MIEVKNLVKKYGNHIAVDHLSFTVEDGQIYGFLGPNGAGKSTTMNIMTGYIGATQGEVFIDGHNILTEPEKAKQSIGYLPEIPPLYVDMTVLEYLNFAAELKKIKASERKNAVEEAMNLTRLDDVKTRLIRNLSKGYKQRVGLAQAVLGMPDIIILDEPTVGLDPIQIIEIRDLIKELGKKHTVILSSHILSEVSAVCDHIMIISHGKLVASDTPENLMQMMKGGHTLEMLIKAEPARVKDILNVYETNNIVSQEIKNGEEEGTTAVTITLGEENPNYDVREDLFYLFAENKTPIIMMQLKKASLEEVFMELTGAEETKQEKKSHRIGLFRKNIEKEAESLVNGDSAPDPEEQEDENNDSDL</sequence>
<comment type="similarity">
    <text evidence="1">Belongs to the ABC transporter superfamily.</text>
</comment>
<organism evidence="7 8">
    <name type="scientific">Candidatus Fimimorpha faecalis</name>
    <dbReference type="NCBI Taxonomy" id="2840824"/>
    <lineage>
        <taxon>Bacteria</taxon>
        <taxon>Bacillati</taxon>
        <taxon>Bacillota</taxon>
        <taxon>Clostridia</taxon>
        <taxon>Eubacteriales</taxon>
        <taxon>Candidatus Fimimorpha</taxon>
    </lineage>
</organism>
<keyword evidence="2" id="KW-0813">Transport</keyword>
<proteinExistence type="inferred from homology"/>
<accession>A0A9D1ECI8</accession>
<dbReference type="GO" id="GO:0016887">
    <property type="term" value="F:ATP hydrolysis activity"/>
    <property type="evidence" value="ECO:0007669"/>
    <property type="project" value="InterPro"/>
</dbReference>
<feature type="compositionally biased region" description="Acidic residues" evidence="5">
    <location>
        <begin position="348"/>
        <end position="362"/>
    </location>
</feature>
<evidence type="ECO:0000256" key="3">
    <source>
        <dbReference type="ARBA" id="ARBA00022741"/>
    </source>
</evidence>
<dbReference type="InterPro" id="IPR027417">
    <property type="entry name" value="P-loop_NTPase"/>
</dbReference>
<evidence type="ECO:0000256" key="4">
    <source>
        <dbReference type="ARBA" id="ARBA00022840"/>
    </source>
</evidence>
<keyword evidence="3" id="KW-0547">Nucleotide-binding</keyword>
<reference evidence="7" key="2">
    <citation type="journal article" date="2021" name="PeerJ">
        <title>Extensive microbial diversity within the chicken gut microbiome revealed by metagenomics and culture.</title>
        <authorList>
            <person name="Gilroy R."/>
            <person name="Ravi A."/>
            <person name="Getino M."/>
            <person name="Pursley I."/>
            <person name="Horton D.L."/>
            <person name="Alikhan N.F."/>
            <person name="Baker D."/>
            <person name="Gharbi K."/>
            <person name="Hall N."/>
            <person name="Watson M."/>
            <person name="Adriaenssens E.M."/>
            <person name="Foster-Nyarko E."/>
            <person name="Jarju S."/>
            <person name="Secka A."/>
            <person name="Antonio M."/>
            <person name="Oren A."/>
            <person name="Chaudhuri R.R."/>
            <person name="La Ragione R."/>
            <person name="Hildebrand F."/>
            <person name="Pallen M.J."/>
        </authorList>
    </citation>
    <scope>NUCLEOTIDE SEQUENCE</scope>
    <source>
        <strain evidence="7">ChiW13-3771</strain>
    </source>
</reference>
<comment type="caution">
    <text evidence="7">The sequence shown here is derived from an EMBL/GenBank/DDBJ whole genome shotgun (WGS) entry which is preliminary data.</text>
</comment>
<feature type="domain" description="ABC transporter" evidence="6">
    <location>
        <begin position="2"/>
        <end position="231"/>
    </location>
</feature>
<evidence type="ECO:0000256" key="5">
    <source>
        <dbReference type="SAM" id="MobiDB-lite"/>
    </source>
</evidence>
<evidence type="ECO:0000313" key="7">
    <source>
        <dbReference type="EMBL" id="HIR87744.1"/>
    </source>
</evidence>
<dbReference type="SUPFAM" id="SSF52540">
    <property type="entry name" value="P-loop containing nucleoside triphosphate hydrolases"/>
    <property type="match status" value="1"/>
</dbReference>
<dbReference type="CDD" id="cd03230">
    <property type="entry name" value="ABC_DR_subfamily_A"/>
    <property type="match status" value="1"/>
</dbReference>
<dbReference type="Proteomes" id="UP000824201">
    <property type="component" value="Unassembled WGS sequence"/>
</dbReference>
<dbReference type="PANTHER" id="PTHR43335:SF4">
    <property type="entry name" value="ABC TRANSPORTER, ATP-BINDING PROTEIN"/>
    <property type="match status" value="1"/>
</dbReference>
<dbReference type="PROSITE" id="PS50893">
    <property type="entry name" value="ABC_TRANSPORTER_2"/>
    <property type="match status" value="1"/>
</dbReference>
<dbReference type="EMBL" id="DVHN01000023">
    <property type="protein sequence ID" value="HIR87744.1"/>
    <property type="molecule type" value="Genomic_DNA"/>
</dbReference>